<proteinExistence type="predicted"/>
<comment type="caution">
    <text evidence="4">The sequence shown here is derived from an EMBL/GenBank/DDBJ whole genome shotgun (WGS) entry which is preliminary data.</text>
</comment>
<dbReference type="PROSITE" id="PS50020">
    <property type="entry name" value="WW_DOMAIN_2"/>
    <property type="match status" value="1"/>
</dbReference>
<keyword evidence="5" id="KW-1185">Reference proteome</keyword>
<dbReference type="Gene3D" id="1.10.150.50">
    <property type="entry name" value="Transcription Factor, Ets-1"/>
    <property type="match status" value="1"/>
</dbReference>
<dbReference type="CDD" id="cd09487">
    <property type="entry name" value="SAM_superfamily"/>
    <property type="match status" value="1"/>
</dbReference>
<dbReference type="Gene3D" id="2.20.70.10">
    <property type="match status" value="1"/>
</dbReference>
<evidence type="ECO:0000259" key="3">
    <source>
        <dbReference type="PROSITE" id="PS50105"/>
    </source>
</evidence>
<dbReference type="Pfam" id="PF00536">
    <property type="entry name" value="SAM_1"/>
    <property type="match status" value="1"/>
</dbReference>
<dbReference type="InterPro" id="IPR013761">
    <property type="entry name" value="SAM/pointed_sf"/>
</dbReference>
<reference evidence="4 5" key="1">
    <citation type="submission" date="2017-12" db="EMBL/GenBank/DDBJ databases">
        <title>Sequencing, de novo assembly and annotation of complete genome of a new Thraustochytrid species, strain FCC1311.</title>
        <authorList>
            <person name="Sedici K."/>
            <person name="Godart F."/>
            <person name="Aiese Cigliano R."/>
            <person name="Sanseverino W."/>
            <person name="Barakat M."/>
            <person name="Ortet P."/>
            <person name="Marechal E."/>
            <person name="Cagnac O."/>
            <person name="Amato A."/>
        </authorList>
    </citation>
    <scope>NUCLEOTIDE SEQUENCE [LARGE SCALE GENOMIC DNA]</scope>
</reference>
<dbReference type="Proteomes" id="UP000241890">
    <property type="component" value="Unassembled WGS sequence"/>
</dbReference>
<organism evidence="4 5">
    <name type="scientific">Hondaea fermentalgiana</name>
    <dbReference type="NCBI Taxonomy" id="2315210"/>
    <lineage>
        <taxon>Eukaryota</taxon>
        <taxon>Sar</taxon>
        <taxon>Stramenopiles</taxon>
        <taxon>Bigyra</taxon>
        <taxon>Labyrinthulomycetes</taxon>
        <taxon>Thraustochytrida</taxon>
        <taxon>Thraustochytriidae</taxon>
        <taxon>Hondaea</taxon>
    </lineage>
</organism>
<evidence type="ECO:0000313" key="5">
    <source>
        <dbReference type="Proteomes" id="UP000241890"/>
    </source>
</evidence>
<dbReference type="CDD" id="cd00201">
    <property type="entry name" value="WW"/>
    <property type="match status" value="1"/>
</dbReference>
<dbReference type="InParanoid" id="A0A2R5GMF8"/>
<gene>
    <name evidence="4" type="ORF">FCC1311_060432</name>
</gene>
<feature type="compositionally biased region" description="Basic and acidic residues" evidence="1">
    <location>
        <begin position="93"/>
        <end position="114"/>
    </location>
</feature>
<accession>A0A2R5GMF8</accession>
<dbReference type="SUPFAM" id="SSF47769">
    <property type="entry name" value="SAM/Pointed domain"/>
    <property type="match status" value="1"/>
</dbReference>
<dbReference type="InterPro" id="IPR001660">
    <property type="entry name" value="SAM"/>
</dbReference>
<evidence type="ECO:0000259" key="2">
    <source>
        <dbReference type="PROSITE" id="PS50020"/>
    </source>
</evidence>
<sequence length="337" mass="36919">MASEEKKASLEAAGTDIATWIERTDARTGRTYWGNLKTKRAYYFNAQTGKSTWTKPACGQIIKATLWQQLKAKGRAIRQKTQQGVVTLTKSKETVQKETTDHTNSDTTETKDALSEAVAAPSLDGAKSDVEAGETDERNIETKTASDIADATEAPRDALPLHGDHADACEKEILEDDPSATVCEDGSIEGWLWVQAQTQQALKMYSCLRNGALICTETKPSDSTKSDEMALQFDMKVATDVCVYDSEDVADNTDKESGALECTFCHENFVAWASSHGFDANVDKFASAGYDDLELLAGLNDDDLKEMLAHHVEIAKPGHRMKVVLAVRKLRSLIKST</sequence>
<evidence type="ECO:0000256" key="1">
    <source>
        <dbReference type="SAM" id="MobiDB-lite"/>
    </source>
</evidence>
<feature type="domain" description="SAM" evidence="3">
    <location>
        <begin position="264"/>
        <end position="333"/>
    </location>
</feature>
<name>A0A2R5GMF8_9STRA</name>
<dbReference type="PROSITE" id="PS50105">
    <property type="entry name" value="SAM_DOMAIN"/>
    <property type="match status" value="1"/>
</dbReference>
<evidence type="ECO:0000313" key="4">
    <source>
        <dbReference type="EMBL" id="GBG29823.1"/>
    </source>
</evidence>
<feature type="compositionally biased region" description="Basic and acidic residues" evidence="1">
    <location>
        <begin position="126"/>
        <end position="139"/>
    </location>
</feature>
<dbReference type="AlphaFoldDB" id="A0A2R5GMF8"/>
<dbReference type="PROSITE" id="PS01159">
    <property type="entry name" value="WW_DOMAIN_1"/>
    <property type="match status" value="1"/>
</dbReference>
<feature type="region of interest" description="Disordered" evidence="1">
    <location>
        <begin position="93"/>
        <end position="139"/>
    </location>
</feature>
<protein>
    <submittedName>
        <fullName evidence="4">Sterile alpha motif domain-containing protein 5</fullName>
    </submittedName>
</protein>
<dbReference type="InterPro" id="IPR001202">
    <property type="entry name" value="WW_dom"/>
</dbReference>
<feature type="domain" description="WW" evidence="2">
    <location>
        <begin position="20"/>
        <end position="58"/>
    </location>
</feature>
<dbReference type="EMBL" id="BEYU01000067">
    <property type="protein sequence ID" value="GBG29823.1"/>
    <property type="molecule type" value="Genomic_DNA"/>
</dbReference>